<dbReference type="GO" id="GO:0000155">
    <property type="term" value="F:phosphorelay sensor kinase activity"/>
    <property type="evidence" value="ECO:0007669"/>
    <property type="project" value="InterPro"/>
</dbReference>
<dbReference type="AlphaFoldDB" id="A0A1H4HFW6"/>
<sequence>MKFRKKTTLSLYWKCQLIGWSLASLYWSILGALGGQFKIGIGLVQFFSDVALYNFITHLYRIFALKNHWQDLNLTDLFKRIIPAIVIMAILYTLVTTIKVYGIRVVFSIGTFPDMKTLMGPTGIGIFVAGIRLMAIWMLAFHLYYYARREIRIARENTLLKLTAKQAQLSQLTAQLNPHFLFNSLNTIKSLISISPKLARRAVDLLSELLGSSLYEQSGGFWGLDRELDLVRDYLELETLRMQERLTFEIEVSPITLPLLIPRLCLQTLVENAVKHGISQLKQGGKISILISYRGNLLEIKVENPVPLQQKESASKLGLENLRERLKAAYNEKASFEININPGAYAQATLKLPLYE</sequence>
<keyword evidence="3" id="KW-0808">Transferase</keyword>
<dbReference type="Pfam" id="PF06580">
    <property type="entry name" value="His_kinase"/>
    <property type="match status" value="1"/>
</dbReference>
<evidence type="ECO:0000313" key="3">
    <source>
        <dbReference type="EMBL" id="SEB20757.1"/>
    </source>
</evidence>
<proteinExistence type="predicted"/>
<evidence type="ECO:0000256" key="1">
    <source>
        <dbReference type="SAM" id="Phobius"/>
    </source>
</evidence>
<gene>
    <name evidence="3" type="ORF">SAMN05443550_11743</name>
</gene>
<evidence type="ECO:0000259" key="2">
    <source>
        <dbReference type="Pfam" id="PF06580"/>
    </source>
</evidence>
<dbReference type="GO" id="GO:0016020">
    <property type="term" value="C:membrane"/>
    <property type="evidence" value="ECO:0007669"/>
    <property type="project" value="InterPro"/>
</dbReference>
<keyword evidence="1" id="KW-1133">Transmembrane helix</keyword>
<feature type="transmembrane region" description="Helical" evidence="1">
    <location>
        <begin position="12"/>
        <end position="33"/>
    </location>
</feature>
<keyword evidence="1" id="KW-0472">Membrane</keyword>
<dbReference type="PANTHER" id="PTHR34220">
    <property type="entry name" value="SENSOR HISTIDINE KINASE YPDA"/>
    <property type="match status" value="1"/>
</dbReference>
<dbReference type="RefSeq" id="WP_090559971.1">
    <property type="nucleotide sequence ID" value="NZ_FNRA01000017.1"/>
</dbReference>
<dbReference type="SUPFAM" id="SSF55874">
    <property type="entry name" value="ATPase domain of HSP90 chaperone/DNA topoisomerase II/histidine kinase"/>
    <property type="match status" value="1"/>
</dbReference>
<feature type="transmembrane region" description="Helical" evidence="1">
    <location>
        <begin position="39"/>
        <end position="60"/>
    </location>
</feature>
<organism evidence="3 4">
    <name type="scientific">Pedobacter hartonius</name>
    <dbReference type="NCBI Taxonomy" id="425514"/>
    <lineage>
        <taxon>Bacteria</taxon>
        <taxon>Pseudomonadati</taxon>
        <taxon>Bacteroidota</taxon>
        <taxon>Sphingobacteriia</taxon>
        <taxon>Sphingobacteriales</taxon>
        <taxon>Sphingobacteriaceae</taxon>
        <taxon>Pedobacter</taxon>
    </lineage>
</organism>
<dbReference type="InterPro" id="IPR036890">
    <property type="entry name" value="HATPase_C_sf"/>
</dbReference>
<evidence type="ECO:0000313" key="4">
    <source>
        <dbReference type="Proteomes" id="UP000198850"/>
    </source>
</evidence>
<dbReference type="InterPro" id="IPR050640">
    <property type="entry name" value="Bact_2-comp_sensor_kinase"/>
</dbReference>
<dbReference type="EMBL" id="FNRA01000017">
    <property type="protein sequence ID" value="SEB20757.1"/>
    <property type="molecule type" value="Genomic_DNA"/>
</dbReference>
<reference evidence="3 4" key="1">
    <citation type="submission" date="2016-10" db="EMBL/GenBank/DDBJ databases">
        <authorList>
            <person name="de Groot N.N."/>
        </authorList>
    </citation>
    <scope>NUCLEOTIDE SEQUENCE [LARGE SCALE GENOMIC DNA]</scope>
    <source>
        <strain evidence="3 4">DSM 19033</strain>
    </source>
</reference>
<feature type="transmembrane region" description="Helical" evidence="1">
    <location>
        <begin position="123"/>
        <end position="145"/>
    </location>
</feature>
<dbReference type="InterPro" id="IPR010559">
    <property type="entry name" value="Sig_transdc_His_kin_internal"/>
</dbReference>
<keyword evidence="3" id="KW-0418">Kinase</keyword>
<dbReference type="OrthoDB" id="9792992at2"/>
<name>A0A1H4HFW6_9SPHI</name>
<keyword evidence="1" id="KW-0812">Transmembrane</keyword>
<feature type="transmembrane region" description="Helical" evidence="1">
    <location>
        <begin position="81"/>
        <end position="103"/>
    </location>
</feature>
<dbReference type="Gene3D" id="3.30.565.10">
    <property type="entry name" value="Histidine kinase-like ATPase, C-terminal domain"/>
    <property type="match status" value="1"/>
</dbReference>
<keyword evidence="4" id="KW-1185">Reference proteome</keyword>
<protein>
    <submittedName>
        <fullName evidence="3">Histidine kinase</fullName>
    </submittedName>
</protein>
<dbReference type="PANTHER" id="PTHR34220:SF7">
    <property type="entry name" value="SENSOR HISTIDINE KINASE YPDA"/>
    <property type="match status" value="1"/>
</dbReference>
<dbReference type="Proteomes" id="UP000198850">
    <property type="component" value="Unassembled WGS sequence"/>
</dbReference>
<accession>A0A1H4HFW6</accession>
<feature type="domain" description="Signal transduction histidine kinase internal region" evidence="2">
    <location>
        <begin position="167"/>
        <end position="246"/>
    </location>
</feature>
<dbReference type="STRING" id="425514.SAMN05443550_11743"/>